<evidence type="ECO:0000313" key="1">
    <source>
        <dbReference type="EMBL" id="GAA1750345.1"/>
    </source>
</evidence>
<reference evidence="1 2" key="1">
    <citation type="journal article" date="2019" name="Int. J. Syst. Evol. Microbiol.">
        <title>The Global Catalogue of Microorganisms (GCM) 10K type strain sequencing project: providing services to taxonomists for standard genome sequencing and annotation.</title>
        <authorList>
            <consortium name="The Broad Institute Genomics Platform"/>
            <consortium name="The Broad Institute Genome Sequencing Center for Infectious Disease"/>
            <person name="Wu L."/>
            <person name="Ma J."/>
        </authorList>
    </citation>
    <scope>NUCLEOTIDE SEQUENCE [LARGE SCALE GENOMIC DNA]</scope>
    <source>
        <strain evidence="1 2">JCM 14735</strain>
    </source>
</reference>
<name>A0ABN2K892_9MICC</name>
<proteinExistence type="predicted"/>
<dbReference type="Proteomes" id="UP001501204">
    <property type="component" value="Unassembled WGS sequence"/>
</dbReference>
<accession>A0ABN2K892</accession>
<comment type="caution">
    <text evidence="1">The sequence shown here is derived from an EMBL/GenBank/DDBJ whole genome shotgun (WGS) entry which is preliminary data.</text>
</comment>
<dbReference type="EMBL" id="BAAAOA010000008">
    <property type="protein sequence ID" value="GAA1750345.1"/>
    <property type="molecule type" value="Genomic_DNA"/>
</dbReference>
<protein>
    <submittedName>
        <fullName evidence="1">Uncharacterized protein</fullName>
    </submittedName>
</protein>
<sequence>MTPSTMARTSGELPRPVSLLAGLLSIVEATGEGVVVSADMALPFRGRSRSSSAPPAVPVNQDTHDCIRIHDDPKPLAMLFVYVYKIVTSWVTLARAHGFTKAYRLNVHR</sequence>
<gene>
    <name evidence="1" type="ORF">GCM10009767_06550</name>
</gene>
<organism evidence="1 2">
    <name type="scientific">Kocuria aegyptia</name>
    <dbReference type="NCBI Taxonomy" id="330943"/>
    <lineage>
        <taxon>Bacteria</taxon>
        <taxon>Bacillati</taxon>
        <taxon>Actinomycetota</taxon>
        <taxon>Actinomycetes</taxon>
        <taxon>Micrococcales</taxon>
        <taxon>Micrococcaceae</taxon>
        <taxon>Kocuria</taxon>
    </lineage>
</organism>
<evidence type="ECO:0000313" key="2">
    <source>
        <dbReference type="Proteomes" id="UP001501204"/>
    </source>
</evidence>
<keyword evidence="2" id="KW-1185">Reference proteome</keyword>